<name>A0A3D8RRM4_9EURO</name>
<feature type="region of interest" description="Disordered" evidence="1">
    <location>
        <begin position="112"/>
        <end position="131"/>
    </location>
</feature>
<keyword evidence="3" id="KW-1185">Reference proteome</keyword>
<dbReference type="Proteomes" id="UP000256690">
    <property type="component" value="Unassembled WGS sequence"/>
</dbReference>
<sequence length="131" mass="14918">MSHDHAGVSLQVTVYLEPKDVPTFLDALWSVYEKILEEENCTLFEIHQSIEDKGQILMFKNWSASREWVTEVGMTRPYLEEYHAKTEPLFIRPKQVVIQERLGGKFSVVKKSNGQIRPGGGDGGHDDGRTN</sequence>
<organism evidence="2 3">
    <name type="scientific">Aspergillus mulundensis</name>
    <dbReference type="NCBI Taxonomy" id="1810919"/>
    <lineage>
        <taxon>Eukaryota</taxon>
        <taxon>Fungi</taxon>
        <taxon>Dikarya</taxon>
        <taxon>Ascomycota</taxon>
        <taxon>Pezizomycotina</taxon>
        <taxon>Eurotiomycetes</taxon>
        <taxon>Eurotiomycetidae</taxon>
        <taxon>Eurotiales</taxon>
        <taxon>Aspergillaceae</taxon>
        <taxon>Aspergillus</taxon>
        <taxon>Aspergillus subgen. Nidulantes</taxon>
    </lineage>
</organism>
<dbReference type="EMBL" id="PVWQ01000007">
    <property type="protein sequence ID" value="RDW76655.1"/>
    <property type="molecule type" value="Genomic_DNA"/>
</dbReference>
<evidence type="ECO:0000256" key="1">
    <source>
        <dbReference type="SAM" id="MobiDB-lite"/>
    </source>
</evidence>
<evidence type="ECO:0008006" key="4">
    <source>
        <dbReference type="Google" id="ProtNLM"/>
    </source>
</evidence>
<dbReference type="RefSeq" id="XP_026602967.1">
    <property type="nucleotide sequence ID" value="XM_026748663.1"/>
</dbReference>
<reference evidence="2 3" key="1">
    <citation type="journal article" date="2018" name="IMA Fungus">
        <title>IMA Genome-F 9: Draft genome sequence of Annulohypoxylon stygium, Aspergillus mulundensis, Berkeleyomyces basicola (syn. Thielaviopsis basicola), Ceratocystis smalleyi, two Cercospora beticola strains, Coleophoma cylindrospora, Fusarium fracticaudum, Phialophora cf. hyalina, and Morchella septimelata.</title>
        <authorList>
            <person name="Wingfield B.D."/>
            <person name="Bills G.F."/>
            <person name="Dong Y."/>
            <person name="Huang W."/>
            <person name="Nel W.J."/>
            <person name="Swalarsk-Parry B.S."/>
            <person name="Vaghefi N."/>
            <person name="Wilken P.M."/>
            <person name="An Z."/>
            <person name="de Beer Z.W."/>
            <person name="De Vos L."/>
            <person name="Chen L."/>
            <person name="Duong T.A."/>
            <person name="Gao Y."/>
            <person name="Hammerbacher A."/>
            <person name="Kikkert J.R."/>
            <person name="Li Y."/>
            <person name="Li H."/>
            <person name="Li K."/>
            <person name="Li Q."/>
            <person name="Liu X."/>
            <person name="Ma X."/>
            <person name="Naidoo K."/>
            <person name="Pethybridge S.J."/>
            <person name="Sun J."/>
            <person name="Steenkamp E.T."/>
            <person name="van der Nest M.A."/>
            <person name="van Wyk S."/>
            <person name="Wingfield M.J."/>
            <person name="Xiong C."/>
            <person name="Yue Q."/>
            <person name="Zhang X."/>
        </authorList>
    </citation>
    <scope>NUCLEOTIDE SEQUENCE [LARGE SCALE GENOMIC DNA]</scope>
    <source>
        <strain evidence="2 3">DSM 5745</strain>
    </source>
</reference>
<dbReference type="Gene3D" id="3.30.70.100">
    <property type="match status" value="1"/>
</dbReference>
<dbReference type="AlphaFoldDB" id="A0A3D8RRM4"/>
<protein>
    <recommendedName>
        <fullName evidence="4">ABM domain-containing protein</fullName>
    </recommendedName>
</protein>
<comment type="caution">
    <text evidence="2">The sequence shown here is derived from an EMBL/GenBank/DDBJ whole genome shotgun (WGS) entry which is preliminary data.</text>
</comment>
<dbReference type="OrthoDB" id="4126315at2759"/>
<dbReference type="SUPFAM" id="SSF54909">
    <property type="entry name" value="Dimeric alpha+beta barrel"/>
    <property type="match status" value="1"/>
</dbReference>
<accession>A0A3D8RRM4</accession>
<proteinExistence type="predicted"/>
<dbReference type="InterPro" id="IPR011008">
    <property type="entry name" value="Dimeric_a/b-barrel"/>
</dbReference>
<evidence type="ECO:0000313" key="2">
    <source>
        <dbReference type="EMBL" id="RDW76655.1"/>
    </source>
</evidence>
<dbReference type="GeneID" id="38117017"/>
<evidence type="ECO:0000313" key="3">
    <source>
        <dbReference type="Proteomes" id="UP000256690"/>
    </source>
</evidence>
<gene>
    <name evidence="2" type="ORF">DSM5745_06647</name>
</gene>